<reference evidence="5 6" key="1">
    <citation type="submission" date="2020-04" db="EMBL/GenBank/DDBJ databases">
        <authorList>
            <person name="Pieper L."/>
        </authorList>
    </citation>
    <scope>NUCLEOTIDE SEQUENCE [LARGE SCALE GENOMIC DNA]</scope>
    <source>
        <strain evidence="5 6">F22</strain>
    </source>
</reference>
<dbReference type="GO" id="GO:0003677">
    <property type="term" value="F:DNA binding"/>
    <property type="evidence" value="ECO:0007669"/>
    <property type="project" value="UniProtKB-KW"/>
</dbReference>
<keyword evidence="3" id="KW-0238">DNA-binding</keyword>
<dbReference type="GO" id="GO:0005829">
    <property type="term" value="C:cytosol"/>
    <property type="evidence" value="ECO:0007669"/>
    <property type="project" value="TreeGrafter"/>
</dbReference>
<name>A0A849XQB3_9FIRM</name>
<protein>
    <submittedName>
        <fullName evidence="5">LysR family transcriptional regulator</fullName>
    </submittedName>
</protein>
<proteinExistence type="inferred from homology"/>
<dbReference type="Pfam" id="PF03466">
    <property type="entry name" value="LysR_substrate"/>
    <property type="match status" value="1"/>
</dbReference>
<evidence type="ECO:0000313" key="5">
    <source>
        <dbReference type="EMBL" id="NUN85244.1"/>
    </source>
</evidence>
<dbReference type="GeneID" id="92825508"/>
<dbReference type="InterPro" id="IPR036390">
    <property type="entry name" value="WH_DNA-bd_sf"/>
</dbReference>
<comment type="similarity">
    <text evidence="1">Belongs to the LysR transcriptional regulatory family.</text>
</comment>
<evidence type="ECO:0000256" key="3">
    <source>
        <dbReference type="ARBA" id="ARBA00023125"/>
    </source>
</evidence>
<dbReference type="Proteomes" id="UP000554488">
    <property type="component" value="Unassembled WGS sequence"/>
</dbReference>
<dbReference type="Pfam" id="PF00126">
    <property type="entry name" value="HTH_1"/>
    <property type="match status" value="1"/>
</dbReference>
<dbReference type="AlphaFoldDB" id="A0A849XQB3"/>
<evidence type="ECO:0000256" key="1">
    <source>
        <dbReference type="ARBA" id="ARBA00009437"/>
    </source>
</evidence>
<dbReference type="PROSITE" id="PS50931">
    <property type="entry name" value="HTH_LYSR"/>
    <property type="match status" value="1"/>
</dbReference>
<organism evidence="5 6">
    <name type="scientific">Coprococcus comes</name>
    <dbReference type="NCBI Taxonomy" id="410072"/>
    <lineage>
        <taxon>Bacteria</taxon>
        <taxon>Bacillati</taxon>
        <taxon>Bacillota</taxon>
        <taxon>Clostridia</taxon>
        <taxon>Lachnospirales</taxon>
        <taxon>Lachnospiraceae</taxon>
        <taxon>Coprococcus</taxon>
    </lineage>
</organism>
<dbReference type="InterPro" id="IPR036388">
    <property type="entry name" value="WH-like_DNA-bd_sf"/>
</dbReference>
<gene>
    <name evidence="5" type="ORF">HUU93_01265</name>
</gene>
<dbReference type="RefSeq" id="WP_022220873.1">
    <property type="nucleotide sequence ID" value="NZ_CP070062.1"/>
</dbReference>
<sequence>MESARCKAFMYAADTGSFTKAAERLNYTPSGVSQLVGALENETGLTLLRRTRKGVTLTPDGEILLPAVREFLEKENRIYELAAEVKGLLVGSVTIAAYSSISTHWLPEVIRDFEQDYPQIEIRLMEGIRQEVTRWLDEKKADIGFLSYQEPMPYEWTPLDYDEMLAVLPKDHPYASKESYPLINCETDSFIMPALGRDDDVVSLFERNGIKLNIHFTTLENFATMAMIEKGLGMSVMNNLITEKWNCDVVKIPVDPPSRITLGLAVPSYKQASPAVKRFIKYAVERLKKIE</sequence>
<dbReference type="CDD" id="cd05466">
    <property type="entry name" value="PBP2_LTTR_substrate"/>
    <property type="match status" value="1"/>
</dbReference>
<reference evidence="5 6" key="2">
    <citation type="submission" date="2020-07" db="EMBL/GenBank/DDBJ databases">
        <title>Bacterial metabolism rescues the inhibition of intestinal drug absorption by food and drug additives.</title>
        <authorList>
            <person name="Zou L."/>
            <person name="Spanogiannopoulos P."/>
            <person name="Chien H.-C."/>
            <person name="Pieper L.M."/>
            <person name="Cai W."/>
            <person name="Khuri N."/>
            <person name="Pottel J."/>
            <person name="Vora B."/>
            <person name="Ni Z."/>
            <person name="Tsakalozou E."/>
            <person name="Zhang W."/>
            <person name="Shoichet B.K."/>
            <person name="Giacomini K.M."/>
            <person name="Turnbaugh P.J."/>
        </authorList>
    </citation>
    <scope>NUCLEOTIDE SEQUENCE [LARGE SCALE GENOMIC DNA]</scope>
    <source>
        <strain evidence="5 6">F22</strain>
    </source>
</reference>
<comment type="caution">
    <text evidence="5">The sequence shown here is derived from an EMBL/GenBank/DDBJ whole genome shotgun (WGS) entry which is preliminary data.</text>
</comment>
<keyword evidence="4" id="KW-0804">Transcription</keyword>
<dbReference type="InterPro" id="IPR000847">
    <property type="entry name" value="LysR_HTH_N"/>
</dbReference>
<dbReference type="GO" id="GO:0003700">
    <property type="term" value="F:DNA-binding transcription factor activity"/>
    <property type="evidence" value="ECO:0007669"/>
    <property type="project" value="InterPro"/>
</dbReference>
<dbReference type="Gene3D" id="1.10.10.10">
    <property type="entry name" value="Winged helix-like DNA-binding domain superfamily/Winged helix DNA-binding domain"/>
    <property type="match status" value="1"/>
</dbReference>
<evidence type="ECO:0000313" key="6">
    <source>
        <dbReference type="Proteomes" id="UP000554488"/>
    </source>
</evidence>
<dbReference type="PANTHER" id="PTHR30419:SF24">
    <property type="entry name" value="HTH-TYPE TRANSCRIPTIONAL REGULATOR CZCR"/>
    <property type="match status" value="1"/>
</dbReference>
<dbReference type="SUPFAM" id="SSF46785">
    <property type="entry name" value="Winged helix' DNA-binding domain"/>
    <property type="match status" value="1"/>
</dbReference>
<evidence type="ECO:0000256" key="4">
    <source>
        <dbReference type="ARBA" id="ARBA00023163"/>
    </source>
</evidence>
<accession>A0A849XQB3</accession>
<keyword evidence="2" id="KW-0805">Transcription regulation</keyword>
<dbReference type="InterPro" id="IPR050950">
    <property type="entry name" value="HTH-type_LysR_regulators"/>
</dbReference>
<dbReference type="SUPFAM" id="SSF53850">
    <property type="entry name" value="Periplasmic binding protein-like II"/>
    <property type="match status" value="1"/>
</dbReference>
<evidence type="ECO:0000256" key="2">
    <source>
        <dbReference type="ARBA" id="ARBA00023015"/>
    </source>
</evidence>
<dbReference type="Gene3D" id="3.40.190.290">
    <property type="match status" value="1"/>
</dbReference>
<dbReference type="PANTHER" id="PTHR30419">
    <property type="entry name" value="HTH-TYPE TRANSCRIPTIONAL REGULATOR YBHD"/>
    <property type="match status" value="1"/>
</dbReference>
<dbReference type="InterPro" id="IPR005119">
    <property type="entry name" value="LysR_subst-bd"/>
</dbReference>
<dbReference type="EMBL" id="JABWDC010000003">
    <property type="protein sequence ID" value="NUN85244.1"/>
    <property type="molecule type" value="Genomic_DNA"/>
</dbReference>